<comment type="catalytic activity">
    <reaction evidence="6">
        <text>siroheme + 2 H(+) = 12,18-didecarboxysiroheme + 2 CO2</text>
        <dbReference type="Rhea" id="RHEA:19093"/>
        <dbReference type="ChEBI" id="CHEBI:15378"/>
        <dbReference type="ChEBI" id="CHEBI:16526"/>
        <dbReference type="ChEBI" id="CHEBI:60052"/>
        <dbReference type="ChEBI" id="CHEBI:140497"/>
        <dbReference type="EC" id="4.1.1.111"/>
    </reaction>
</comment>
<dbReference type="GO" id="GO:0006783">
    <property type="term" value="P:heme biosynthetic process"/>
    <property type="evidence" value="ECO:0007669"/>
    <property type="project" value="UniProtKB-KW"/>
</dbReference>
<dbReference type="Pfam" id="PF17805">
    <property type="entry name" value="AsnC_trans_reg2"/>
    <property type="match status" value="1"/>
</dbReference>
<dbReference type="Gene3D" id="3.30.70.3460">
    <property type="match status" value="1"/>
</dbReference>
<dbReference type="PANTHER" id="PTHR43413:SF1">
    <property type="entry name" value="SIROHEME DECARBOXYLASE NIRL SUBUNIT"/>
    <property type="match status" value="1"/>
</dbReference>
<dbReference type="InterPro" id="IPR053953">
    <property type="entry name" value="NirdL-like_HTH"/>
</dbReference>
<dbReference type="InterPro" id="IPR040523">
    <property type="entry name" value="AsnC_trans_reg2"/>
</dbReference>
<reference evidence="9 10" key="1">
    <citation type="submission" date="2019-07" db="EMBL/GenBank/DDBJ databases">
        <title>Genome sequencing of 100 strains of the haloalkaliphilic chemolithoautotrophic sulfur-oxidizing bacterium Thioalkalivibrio.</title>
        <authorList>
            <person name="Muyzer G."/>
        </authorList>
    </citation>
    <scope>NUCLEOTIDE SEQUENCE [LARGE SCALE GENOMIC DNA]</scope>
    <source>
        <strain evidence="9 10">ASO4-4</strain>
    </source>
</reference>
<sequence length="148" mass="16750">MDDLDKKLLNSIQSGFPICSRPYAAIGEMLDMDEAEVLERLKKLKASGIIRRIGGNFGPENLGYFSTLCAAKVPEEKLEVFTQTVNAYPGVTHNYVRENDWNVWFTFIEPSREVIARNLEEIAEKTGVTEILNLPATHVFKIRAKFSL</sequence>
<dbReference type="GO" id="GO:0016829">
    <property type="term" value="F:lyase activity"/>
    <property type="evidence" value="ECO:0007669"/>
    <property type="project" value="UniProtKB-KW"/>
</dbReference>
<dbReference type="EMBL" id="VLLC01000055">
    <property type="protein sequence ID" value="TWI62855.1"/>
    <property type="molecule type" value="Genomic_DNA"/>
</dbReference>
<evidence type="ECO:0000256" key="3">
    <source>
        <dbReference type="ARBA" id="ARBA00023239"/>
    </source>
</evidence>
<evidence type="ECO:0000256" key="2">
    <source>
        <dbReference type="ARBA" id="ARBA00023133"/>
    </source>
</evidence>
<dbReference type="OrthoDB" id="9806536at2"/>
<comment type="similarity">
    <text evidence="4">Belongs to the Ahb/Nir family.</text>
</comment>
<protein>
    <recommendedName>
        <fullName evidence="5">siroheme decarboxylase</fullName>
        <ecNumber evidence="5">4.1.1.111</ecNumber>
    </recommendedName>
</protein>
<dbReference type="SMART" id="SM00344">
    <property type="entry name" value="HTH_ASNC"/>
    <property type="match status" value="1"/>
</dbReference>
<evidence type="ECO:0000256" key="6">
    <source>
        <dbReference type="ARBA" id="ARBA00048470"/>
    </source>
</evidence>
<dbReference type="InterPro" id="IPR036390">
    <property type="entry name" value="WH_DNA-bd_sf"/>
</dbReference>
<comment type="pathway">
    <text evidence="1">Porphyrin-containing compound metabolism; protoheme biosynthesis.</text>
</comment>
<dbReference type="SUPFAM" id="SSF46785">
    <property type="entry name" value="Winged helix' DNA-binding domain"/>
    <property type="match status" value="1"/>
</dbReference>
<dbReference type="InterPro" id="IPR019888">
    <property type="entry name" value="Tscrpt_reg_AsnC-like"/>
</dbReference>
<organism evidence="9 10">
    <name type="scientific">Desulfobotulus alkaliphilus</name>
    <dbReference type="NCBI Taxonomy" id="622671"/>
    <lineage>
        <taxon>Bacteria</taxon>
        <taxon>Pseudomonadati</taxon>
        <taxon>Thermodesulfobacteriota</taxon>
        <taxon>Desulfobacteria</taxon>
        <taxon>Desulfobacterales</taxon>
        <taxon>Desulfobacteraceae</taxon>
        <taxon>Desulfobotulus</taxon>
    </lineage>
</organism>
<dbReference type="EC" id="4.1.1.111" evidence="5"/>
<evidence type="ECO:0000259" key="7">
    <source>
        <dbReference type="Pfam" id="PF17805"/>
    </source>
</evidence>
<proteinExistence type="inferred from homology"/>
<dbReference type="InterPro" id="IPR050684">
    <property type="entry name" value="HTH-Siroheme_Decarb"/>
</dbReference>
<evidence type="ECO:0000256" key="5">
    <source>
        <dbReference type="ARBA" id="ARBA00023471"/>
    </source>
</evidence>
<keyword evidence="2" id="KW-0350">Heme biosynthesis</keyword>
<dbReference type="UniPathway" id="UPA00252"/>
<dbReference type="Gene3D" id="1.10.10.10">
    <property type="entry name" value="Winged helix-like DNA-binding domain superfamily/Winged helix DNA-binding domain"/>
    <property type="match status" value="1"/>
</dbReference>
<gene>
    <name evidence="9" type="ORF">LZ24_03325</name>
</gene>
<dbReference type="InterPro" id="IPR036388">
    <property type="entry name" value="WH-like_DNA-bd_sf"/>
</dbReference>
<evidence type="ECO:0000313" key="9">
    <source>
        <dbReference type="EMBL" id="TWI62855.1"/>
    </source>
</evidence>
<feature type="domain" description="Siroheme decarboxylase AsnC-like ligand binding" evidence="7">
    <location>
        <begin position="62"/>
        <end position="141"/>
    </location>
</feature>
<accession>A0A562R1A3</accession>
<dbReference type="PANTHER" id="PTHR43413">
    <property type="entry name" value="TRANSCRIPTIONAL REGULATOR, ASNC FAMILY"/>
    <property type="match status" value="1"/>
</dbReference>
<comment type="caution">
    <text evidence="9">The sequence shown here is derived from an EMBL/GenBank/DDBJ whole genome shotgun (WGS) entry which is preliminary data.</text>
</comment>
<feature type="domain" description="Siroheme decarboxylase NirL-like HTH" evidence="8">
    <location>
        <begin position="5"/>
        <end position="51"/>
    </location>
</feature>
<name>A0A562R1A3_9BACT</name>
<keyword evidence="3" id="KW-0456">Lyase</keyword>
<dbReference type="Pfam" id="PF22451">
    <property type="entry name" value="NirdL-like_HTH"/>
    <property type="match status" value="1"/>
</dbReference>
<evidence type="ECO:0000256" key="4">
    <source>
        <dbReference type="ARBA" id="ARBA00023457"/>
    </source>
</evidence>
<evidence type="ECO:0000259" key="8">
    <source>
        <dbReference type="Pfam" id="PF22451"/>
    </source>
</evidence>
<dbReference type="Proteomes" id="UP000318307">
    <property type="component" value="Unassembled WGS sequence"/>
</dbReference>
<dbReference type="AlphaFoldDB" id="A0A562R1A3"/>
<evidence type="ECO:0000313" key="10">
    <source>
        <dbReference type="Proteomes" id="UP000318307"/>
    </source>
</evidence>
<evidence type="ECO:0000256" key="1">
    <source>
        <dbReference type="ARBA" id="ARBA00004744"/>
    </source>
</evidence>
<keyword evidence="10" id="KW-1185">Reference proteome</keyword>